<dbReference type="GO" id="GO:0032588">
    <property type="term" value="C:trans-Golgi network membrane"/>
    <property type="evidence" value="ECO:0007669"/>
    <property type="project" value="TreeGrafter"/>
</dbReference>
<dbReference type="PANTHER" id="PTHR31004">
    <property type="entry name" value="TRANSMEMBRANE PROTEIN 79"/>
    <property type="match status" value="1"/>
</dbReference>
<dbReference type="Proteomes" id="UP000247498">
    <property type="component" value="Unassembled WGS sequence"/>
</dbReference>
<keyword evidence="7" id="KW-1185">Reference proteome</keyword>
<organism evidence="6 7">
    <name type="scientific">Raphidocelis subcapitata</name>
    <dbReference type="NCBI Taxonomy" id="307507"/>
    <lineage>
        <taxon>Eukaryota</taxon>
        <taxon>Viridiplantae</taxon>
        <taxon>Chlorophyta</taxon>
        <taxon>core chlorophytes</taxon>
        <taxon>Chlorophyceae</taxon>
        <taxon>CS clade</taxon>
        <taxon>Sphaeropleales</taxon>
        <taxon>Selenastraceae</taxon>
        <taxon>Raphidocelis</taxon>
    </lineage>
</organism>
<sequence length="186" mass="18861">MAPPDPPLAALQRGIKLRIALGAAATAAYSAAWLALAPGAAPPGAAPPGAADRILLWAKWRAPYAACLFAHVAAVGNARFASPQDISGAGLTRASPGLQLLGALLTNTLEQAALAALASASFAALAPPLFLPLVPAYALLFAAGRALFARGYARGAPARALGFSLTFLPTVVMLAASLFWLALDPW</sequence>
<feature type="transmembrane region" description="Helical" evidence="5">
    <location>
        <begin position="160"/>
        <end position="183"/>
    </location>
</feature>
<accession>A0A2V0PCU1</accession>
<dbReference type="SUPFAM" id="SSF161084">
    <property type="entry name" value="MAPEG domain-like"/>
    <property type="match status" value="1"/>
</dbReference>
<comment type="caution">
    <text evidence="6">The sequence shown here is derived from an EMBL/GenBank/DDBJ whole genome shotgun (WGS) entry which is preliminary data.</text>
</comment>
<dbReference type="Gene3D" id="1.20.120.550">
    <property type="entry name" value="Membrane associated eicosanoid/glutathione metabolism-like domain"/>
    <property type="match status" value="1"/>
</dbReference>
<evidence type="ECO:0000256" key="4">
    <source>
        <dbReference type="ARBA" id="ARBA00023136"/>
    </source>
</evidence>
<dbReference type="InterPro" id="IPR023352">
    <property type="entry name" value="MAPEG-like_dom_sf"/>
</dbReference>
<dbReference type="GO" id="GO:0045055">
    <property type="term" value="P:regulated exocytosis"/>
    <property type="evidence" value="ECO:0007669"/>
    <property type="project" value="TreeGrafter"/>
</dbReference>
<dbReference type="PANTHER" id="PTHR31004:SF1">
    <property type="entry name" value="TRANSMEMBRANE PROTEIN 79"/>
    <property type="match status" value="1"/>
</dbReference>
<keyword evidence="4 5" id="KW-0472">Membrane</keyword>
<dbReference type="GO" id="GO:0005765">
    <property type="term" value="C:lysosomal membrane"/>
    <property type="evidence" value="ECO:0007669"/>
    <property type="project" value="TreeGrafter"/>
</dbReference>
<reference evidence="6 7" key="1">
    <citation type="journal article" date="2018" name="Sci. Rep.">
        <title>Raphidocelis subcapitata (=Pseudokirchneriella subcapitata) provides an insight into genome evolution and environmental adaptations in the Sphaeropleales.</title>
        <authorList>
            <person name="Suzuki S."/>
            <person name="Yamaguchi H."/>
            <person name="Nakajima N."/>
            <person name="Kawachi M."/>
        </authorList>
    </citation>
    <scope>NUCLEOTIDE SEQUENCE [LARGE SCALE GENOMIC DNA]</scope>
    <source>
        <strain evidence="6 7">NIES-35</strain>
    </source>
</reference>
<evidence type="ECO:0000313" key="7">
    <source>
        <dbReference type="Proteomes" id="UP000247498"/>
    </source>
</evidence>
<feature type="transmembrane region" description="Helical" evidence="5">
    <location>
        <begin position="20"/>
        <end position="41"/>
    </location>
</feature>
<keyword evidence="2 5" id="KW-0812">Transmembrane</keyword>
<evidence type="ECO:0000313" key="6">
    <source>
        <dbReference type="EMBL" id="GBF95723.1"/>
    </source>
</evidence>
<comment type="subcellular location">
    <subcellularLocation>
        <location evidence="1">Membrane</location>
    </subcellularLocation>
</comment>
<protein>
    <recommendedName>
        <fullName evidence="8">MAPEG family protein</fullName>
    </recommendedName>
</protein>
<feature type="transmembrane region" description="Helical" evidence="5">
    <location>
        <begin position="129"/>
        <end position="148"/>
    </location>
</feature>
<dbReference type="EMBL" id="BDRX01000069">
    <property type="protein sequence ID" value="GBF95723.1"/>
    <property type="molecule type" value="Genomic_DNA"/>
</dbReference>
<keyword evidence="3 5" id="KW-1133">Transmembrane helix</keyword>
<name>A0A2V0PCU1_9CHLO</name>
<evidence type="ECO:0000256" key="5">
    <source>
        <dbReference type="SAM" id="Phobius"/>
    </source>
</evidence>
<dbReference type="InParanoid" id="A0A2V0PCU1"/>
<evidence type="ECO:0008006" key="8">
    <source>
        <dbReference type="Google" id="ProtNLM"/>
    </source>
</evidence>
<dbReference type="Pfam" id="PF01124">
    <property type="entry name" value="MAPEG"/>
    <property type="match status" value="1"/>
</dbReference>
<evidence type="ECO:0000256" key="1">
    <source>
        <dbReference type="ARBA" id="ARBA00004370"/>
    </source>
</evidence>
<dbReference type="InterPro" id="IPR001129">
    <property type="entry name" value="Membr-assoc_MAPEG"/>
</dbReference>
<gene>
    <name evidence="6" type="ORF">Rsub_08705</name>
</gene>
<proteinExistence type="predicted"/>
<dbReference type="AlphaFoldDB" id="A0A2V0PCU1"/>
<evidence type="ECO:0000256" key="3">
    <source>
        <dbReference type="ARBA" id="ARBA00022989"/>
    </source>
</evidence>
<evidence type="ECO:0000256" key="2">
    <source>
        <dbReference type="ARBA" id="ARBA00022692"/>
    </source>
</evidence>
<dbReference type="STRING" id="307507.A0A2V0PCU1"/>